<evidence type="ECO:0000256" key="7">
    <source>
        <dbReference type="ARBA" id="ARBA00022857"/>
    </source>
</evidence>
<dbReference type="PANTHER" id="PTHR45846">
    <property type="entry name" value="TRNA-DIHYDROURIDINE(47) SYNTHASE [NAD(P)(+)]-LIKE"/>
    <property type="match status" value="1"/>
</dbReference>
<evidence type="ECO:0000256" key="3">
    <source>
        <dbReference type="ARBA" id="ARBA00022555"/>
    </source>
</evidence>
<dbReference type="PANTHER" id="PTHR45846:SF1">
    <property type="entry name" value="TRNA-DIHYDROURIDINE(47) SYNTHASE [NAD(P)(+)]-LIKE"/>
    <property type="match status" value="1"/>
</dbReference>
<dbReference type="InterPro" id="IPR018517">
    <property type="entry name" value="tRNA_hU_synthase_CS"/>
</dbReference>
<evidence type="ECO:0000256" key="1">
    <source>
        <dbReference type="ARBA" id="ARBA00001917"/>
    </source>
</evidence>
<dbReference type="Pfam" id="PF01207">
    <property type="entry name" value="Dus"/>
    <property type="match status" value="1"/>
</dbReference>
<dbReference type="GO" id="GO:0050660">
    <property type="term" value="F:flavin adenine dinucleotide binding"/>
    <property type="evidence" value="ECO:0007669"/>
    <property type="project" value="InterPro"/>
</dbReference>
<keyword evidence="6" id="KW-0819">tRNA processing</keyword>
<dbReference type="Gene3D" id="3.20.20.70">
    <property type="entry name" value="Aldolase class I"/>
    <property type="match status" value="1"/>
</dbReference>
<dbReference type="InterPro" id="IPR035587">
    <property type="entry name" value="DUS-like_FMN-bd"/>
</dbReference>
<evidence type="ECO:0000259" key="12">
    <source>
        <dbReference type="Pfam" id="PF01207"/>
    </source>
</evidence>
<evidence type="ECO:0000256" key="6">
    <source>
        <dbReference type="ARBA" id="ARBA00022694"/>
    </source>
</evidence>
<gene>
    <name evidence="13" type="ORF">LCGC14_0232950</name>
</gene>
<name>A0A0F9XDS6_9ZZZZ</name>
<evidence type="ECO:0000256" key="4">
    <source>
        <dbReference type="ARBA" id="ARBA00022630"/>
    </source>
</evidence>
<dbReference type="InterPro" id="IPR001269">
    <property type="entry name" value="DUS_fam"/>
</dbReference>
<dbReference type="HAMAP" id="MF_02042">
    <property type="entry name" value="DusB_subfam"/>
    <property type="match status" value="1"/>
</dbReference>
<keyword evidence="3" id="KW-0820">tRNA-binding</keyword>
<evidence type="ECO:0000256" key="8">
    <source>
        <dbReference type="ARBA" id="ARBA00022884"/>
    </source>
</evidence>
<evidence type="ECO:0000256" key="2">
    <source>
        <dbReference type="ARBA" id="ARBA00002790"/>
    </source>
</evidence>
<reference evidence="13" key="1">
    <citation type="journal article" date="2015" name="Nature">
        <title>Complex archaea that bridge the gap between prokaryotes and eukaryotes.</title>
        <authorList>
            <person name="Spang A."/>
            <person name="Saw J.H."/>
            <person name="Jorgensen S.L."/>
            <person name="Zaremba-Niedzwiedzka K."/>
            <person name="Martijn J."/>
            <person name="Lind A.E."/>
            <person name="van Eijk R."/>
            <person name="Schleper C."/>
            <person name="Guy L."/>
            <person name="Ettema T.J."/>
        </authorList>
    </citation>
    <scope>NUCLEOTIDE SEQUENCE</scope>
</reference>
<dbReference type="AlphaFoldDB" id="A0A0F9XDS6"/>
<comment type="function">
    <text evidence="2">Catalyzes the synthesis of 5,6-dihydrouridine (D), a modified base found in the D-loop of most tRNAs, via the reduction of the C5-C6 double bond in target uridines.</text>
</comment>
<feature type="domain" description="DUS-like FMN-binding" evidence="12">
    <location>
        <begin position="36"/>
        <end position="333"/>
    </location>
</feature>
<dbReference type="SUPFAM" id="SSF51395">
    <property type="entry name" value="FMN-linked oxidoreductases"/>
    <property type="match status" value="1"/>
</dbReference>
<dbReference type="InterPro" id="IPR024036">
    <property type="entry name" value="tRNA-dHydroUridine_Synthase_C"/>
</dbReference>
<dbReference type="InterPro" id="IPR032887">
    <property type="entry name" value="DusB"/>
</dbReference>
<evidence type="ECO:0000256" key="5">
    <source>
        <dbReference type="ARBA" id="ARBA00022643"/>
    </source>
</evidence>
<comment type="catalytic activity">
    <reaction evidence="11">
        <text>a 5,6-dihydrouridine in tRNA + NAD(+) = a uridine in tRNA + NADH + H(+)</text>
        <dbReference type="Rhea" id="RHEA:54452"/>
        <dbReference type="Rhea" id="RHEA-COMP:13339"/>
        <dbReference type="Rhea" id="RHEA-COMP:13887"/>
        <dbReference type="ChEBI" id="CHEBI:15378"/>
        <dbReference type="ChEBI" id="CHEBI:57540"/>
        <dbReference type="ChEBI" id="CHEBI:57945"/>
        <dbReference type="ChEBI" id="CHEBI:65315"/>
        <dbReference type="ChEBI" id="CHEBI:74443"/>
    </reaction>
</comment>
<protein>
    <recommendedName>
        <fullName evidence="12">DUS-like FMN-binding domain-containing protein</fullName>
    </recommendedName>
</protein>
<keyword evidence="4" id="KW-0285">Flavoprotein</keyword>
<evidence type="ECO:0000313" key="13">
    <source>
        <dbReference type="EMBL" id="KKN89918.1"/>
    </source>
</evidence>
<evidence type="ECO:0000256" key="9">
    <source>
        <dbReference type="ARBA" id="ARBA00023002"/>
    </source>
</evidence>
<keyword evidence="9" id="KW-0560">Oxidoreductase</keyword>
<dbReference type="CDD" id="cd02801">
    <property type="entry name" value="DUS_like_FMN"/>
    <property type="match status" value="1"/>
</dbReference>
<dbReference type="NCBIfam" id="TIGR00737">
    <property type="entry name" value="nifR3_yhdG"/>
    <property type="match status" value="1"/>
</dbReference>
<proteinExistence type="inferred from homology"/>
<comment type="catalytic activity">
    <reaction evidence="10">
        <text>a 5,6-dihydrouridine in tRNA + NADP(+) = a uridine in tRNA + NADPH + H(+)</text>
        <dbReference type="Rhea" id="RHEA:23624"/>
        <dbReference type="Rhea" id="RHEA-COMP:13339"/>
        <dbReference type="Rhea" id="RHEA-COMP:13887"/>
        <dbReference type="ChEBI" id="CHEBI:15378"/>
        <dbReference type="ChEBI" id="CHEBI:57783"/>
        <dbReference type="ChEBI" id="CHEBI:58349"/>
        <dbReference type="ChEBI" id="CHEBI:65315"/>
        <dbReference type="ChEBI" id="CHEBI:74443"/>
    </reaction>
</comment>
<keyword evidence="5" id="KW-0288">FMN</keyword>
<dbReference type="PROSITE" id="PS01136">
    <property type="entry name" value="UPF0034"/>
    <property type="match status" value="1"/>
</dbReference>
<comment type="caution">
    <text evidence="13">The sequence shown here is derived from an EMBL/GenBank/DDBJ whole genome shotgun (WGS) entry which is preliminary data.</text>
</comment>
<evidence type="ECO:0000256" key="11">
    <source>
        <dbReference type="ARBA" id="ARBA00048802"/>
    </source>
</evidence>
<dbReference type="InterPro" id="IPR004652">
    <property type="entry name" value="DusB-like"/>
</dbReference>
<dbReference type="InterPro" id="IPR013785">
    <property type="entry name" value="Aldolase_TIM"/>
</dbReference>
<sequence length="350" mass="38618">MAYIDGSQGVHKRLDSTGMDHAVISIGPYQLANRVILAPMAGVTDRPFRQLCRRLGAGLVVSEMVTSDTSLWNTRKSRQRLDHSGEVEPKSIQIAGGDPQMMAEAARMNEDLGAQIIDINMGCPAKKVCNKAAGSALLRDEILVAEILEAVVSAVSLPVTLKIRTGWHPDNRNGLQIARIAEQSGIQALAVHGRTRADLYKGEAEYDTIAAIKQAISIPVFANGDIDSPTKARQVLEHTGADAVMIGRAAQGRPWIFREIDYYLRHGVALPEPELAWQQEIILEHLDGLHAFYGSDHGVRIARKHVGWYLQTMPGAEDFRRTFNRIDCAQQQRRGIQLFFTRLLEGDLAA</sequence>
<comment type="cofactor">
    <cofactor evidence="1">
        <name>FMN</name>
        <dbReference type="ChEBI" id="CHEBI:58210"/>
    </cofactor>
</comment>
<dbReference type="GO" id="GO:0017150">
    <property type="term" value="F:tRNA dihydrouridine synthase activity"/>
    <property type="evidence" value="ECO:0007669"/>
    <property type="project" value="InterPro"/>
</dbReference>
<dbReference type="PIRSF" id="PIRSF006621">
    <property type="entry name" value="Dus"/>
    <property type="match status" value="1"/>
</dbReference>
<keyword evidence="8" id="KW-0694">RNA-binding</keyword>
<accession>A0A0F9XDS6</accession>
<dbReference type="GO" id="GO:0000049">
    <property type="term" value="F:tRNA binding"/>
    <property type="evidence" value="ECO:0007669"/>
    <property type="project" value="UniProtKB-KW"/>
</dbReference>
<dbReference type="EMBL" id="LAZR01000114">
    <property type="protein sequence ID" value="KKN89918.1"/>
    <property type="molecule type" value="Genomic_DNA"/>
</dbReference>
<organism evidence="13">
    <name type="scientific">marine sediment metagenome</name>
    <dbReference type="NCBI Taxonomy" id="412755"/>
    <lineage>
        <taxon>unclassified sequences</taxon>
        <taxon>metagenomes</taxon>
        <taxon>ecological metagenomes</taxon>
    </lineage>
</organism>
<evidence type="ECO:0000256" key="10">
    <source>
        <dbReference type="ARBA" id="ARBA00048205"/>
    </source>
</evidence>
<keyword evidence="7" id="KW-0521">NADP</keyword>
<dbReference type="Gene3D" id="1.10.1200.80">
    <property type="entry name" value="Putative flavin oxidoreducatase, domain 2"/>
    <property type="match status" value="1"/>
</dbReference>